<dbReference type="AlphaFoldDB" id="A0A8H5LW16"/>
<organism evidence="3 4">
    <name type="scientific">Tetrapyrgos nigripes</name>
    <dbReference type="NCBI Taxonomy" id="182062"/>
    <lineage>
        <taxon>Eukaryota</taxon>
        <taxon>Fungi</taxon>
        <taxon>Dikarya</taxon>
        <taxon>Basidiomycota</taxon>
        <taxon>Agaricomycotina</taxon>
        <taxon>Agaricomycetes</taxon>
        <taxon>Agaricomycetidae</taxon>
        <taxon>Agaricales</taxon>
        <taxon>Marasmiineae</taxon>
        <taxon>Marasmiaceae</taxon>
        <taxon>Tetrapyrgos</taxon>
    </lineage>
</organism>
<evidence type="ECO:0000313" key="3">
    <source>
        <dbReference type="EMBL" id="KAF5371648.1"/>
    </source>
</evidence>
<reference evidence="3 4" key="1">
    <citation type="journal article" date="2020" name="ISME J.">
        <title>Uncovering the hidden diversity of litter-decomposition mechanisms in mushroom-forming fungi.</title>
        <authorList>
            <person name="Floudas D."/>
            <person name="Bentzer J."/>
            <person name="Ahren D."/>
            <person name="Johansson T."/>
            <person name="Persson P."/>
            <person name="Tunlid A."/>
        </authorList>
    </citation>
    <scope>NUCLEOTIDE SEQUENCE [LARGE SCALE GENOMIC DNA]</scope>
    <source>
        <strain evidence="3 4">CBS 291.85</strain>
    </source>
</reference>
<sequence length="320" mass="35963">MAKTKTPNWICWGMRILKDSWAKVSTLSQLAKVQKAQKDDIMYFLQLRLRLRLLKQTNSMRVTVCLRLCWIVSLVLLVLDYGLFGLGSTLSCLHFWNRLDWVGMDLAFGTGFFFGRVEQVEEQNAVYDTLTPMICGVQWTAWLAHTRSDPPTLGELQRDVVRQQRLLHNVRILEEADQKQREQERELRIQQNAEAQAAALQAPGRDSIKVDADRKKATHAEPIAHNKLSQYHAVDVGATSSSEPSTNQTQATATFTSASGSTSSSPASPSHTHPREPQLHSQPESPSKSKGKPLPTFAGKDEYQPESWTPTAKARVKRGQ</sequence>
<accession>A0A8H5LW16</accession>
<dbReference type="Proteomes" id="UP000559256">
    <property type="component" value="Unassembled WGS sequence"/>
</dbReference>
<feature type="compositionally biased region" description="Basic and acidic residues" evidence="1">
    <location>
        <begin position="206"/>
        <end position="224"/>
    </location>
</feature>
<evidence type="ECO:0000256" key="2">
    <source>
        <dbReference type="SAM" id="Phobius"/>
    </source>
</evidence>
<keyword evidence="2" id="KW-0812">Transmembrane</keyword>
<comment type="caution">
    <text evidence="3">The sequence shown here is derived from an EMBL/GenBank/DDBJ whole genome shotgun (WGS) entry which is preliminary data.</text>
</comment>
<feature type="compositionally biased region" description="Low complexity" evidence="1">
    <location>
        <begin position="245"/>
        <end position="271"/>
    </location>
</feature>
<feature type="compositionally biased region" description="Polar residues" evidence="1">
    <location>
        <begin position="279"/>
        <end position="288"/>
    </location>
</feature>
<feature type="region of interest" description="Disordered" evidence="1">
    <location>
        <begin position="195"/>
        <end position="320"/>
    </location>
</feature>
<keyword evidence="4" id="KW-1185">Reference proteome</keyword>
<evidence type="ECO:0000256" key="1">
    <source>
        <dbReference type="SAM" id="MobiDB-lite"/>
    </source>
</evidence>
<feature type="transmembrane region" description="Helical" evidence="2">
    <location>
        <begin position="64"/>
        <end position="84"/>
    </location>
</feature>
<evidence type="ECO:0000313" key="4">
    <source>
        <dbReference type="Proteomes" id="UP000559256"/>
    </source>
</evidence>
<gene>
    <name evidence="3" type="ORF">D9758_003497</name>
</gene>
<keyword evidence="2" id="KW-1133">Transmembrane helix</keyword>
<proteinExistence type="predicted"/>
<dbReference type="OrthoDB" id="10255576at2759"/>
<keyword evidence="2" id="KW-0472">Membrane</keyword>
<protein>
    <submittedName>
        <fullName evidence="3">Uncharacterized protein</fullName>
    </submittedName>
</protein>
<name>A0A8H5LW16_9AGAR</name>
<dbReference type="EMBL" id="JAACJM010000007">
    <property type="protein sequence ID" value="KAF5371648.1"/>
    <property type="molecule type" value="Genomic_DNA"/>
</dbReference>